<evidence type="ECO:0000313" key="7">
    <source>
        <dbReference type="EnsemblPlants" id="LPERR01G00350.1"/>
    </source>
</evidence>
<reference evidence="7" key="3">
    <citation type="submission" date="2015-04" db="UniProtKB">
        <authorList>
            <consortium name="EnsemblPlants"/>
        </authorList>
    </citation>
    <scope>IDENTIFICATION</scope>
</reference>
<sequence length="63" mass="7416">MTFFSVFDVPVFWPILLCYWVVLFVLTMKRQIMHMIKYKYVPFSIGKQKYGGKKNVGSSSSKD</sequence>
<dbReference type="Pfam" id="PF03248">
    <property type="entry name" value="Rer1"/>
    <property type="match status" value="1"/>
</dbReference>
<protein>
    <recommendedName>
        <fullName evidence="9">Protein RER1</fullName>
    </recommendedName>
</protein>
<dbReference type="HOGENOM" id="CLU_194836_0_0_1"/>
<name>A0A0D9UVU0_9ORYZ</name>
<evidence type="ECO:0008006" key="9">
    <source>
        <dbReference type="Google" id="ProtNLM"/>
    </source>
</evidence>
<comment type="subcellular location">
    <subcellularLocation>
        <location evidence="1">Membrane</location>
        <topology evidence="1">Multi-pass membrane protein</topology>
    </subcellularLocation>
</comment>
<evidence type="ECO:0000256" key="4">
    <source>
        <dbReference type="ARBA" id="ARBA00022989"/>
    </source>
</evidence>
<dbReference type="GO" id="GO:0000139">
    <property type="term" value="C:Golgi membrane"/>
    <property type="evidence" value="ECO:0007669"/>
    <property type="project" value="TreeGrafter"/>
</dbReference>
<dbReference type="GO" id="GO:0005783">
    <property type="term" value="C:endoplasmic reticulum"/>
    <property type="evidence" value="ECO:0007669"/>
    <property type="project" value="GOC"/>
</dbReference>
<dbReference type="Gramene" id="LPERR01G00350.1">
    <property type="protein sequence ID" value="LPERR01G00350.1"/>
    <property type="gene ID" value="LPERR01G00350"/>
</dbReference>
<evidence type="ECO:0000313" key="8">
    <source>
        <dbReference type="Proteomes" id="UP000032180"/>
    </source>
</evidence>
<dbReference type="GO" id="GO:0006621">
    <property type="term" value="P:protein retention in ER lumen"/>
    <property type="evidence" value="ECO:0007669"/>
    <property type="project" value="TreeGrafter"/>
</dbReference>
<evidence type="ECO:0000256" key="1">
    <source>
        <dbReference type="ARBA" id="ARBA00004141"/>
    </source>
</evidence>
<keyword evidence="3 6" id="KW-0812">Transmembrane</keyword>
<dbReference type="STRING" id="77586.A0A0D9UVU0"/>
<keyword evidence="8" id="KW-1185">Reference proteome</keyword>
<dbReference type="eggNOG" id="KOG1688">
    <property type="taxonomic scope" value="Eukaryota"/>
</dbReference>
<evidence type="ECO:0000256" key="3">
    <source>
        <dbReference type="ARBA" id="ARBA00022692"/>
    </source>
</evidence>
<comment type="similarity">
    <text evidence="2">Belongs to the RER1 family.</text>
</comment>
<evidence type="ECO:0000256" key="5">
    <source>
        <dbReference type="ARBA" id="ARBA00023136"/>
    </source>
</evidence>
<dbReference type="PANTHER" id="PTHR10743">
    <property type="entry name" value="PROTEIN RER1"/>
    <property type="match status" value="1"/>
</dbReference>
<keyword evidence="5 6" id="KW-0472">Membrane</keyword>
<evidence type="ECO:0000256" key="2">
    <source>
        <dbReference type="ARBA" id="ARBA00006070"/>
    </source>
</evidence>
<dbReference type="Proteomes" id="UP000032180">
    <property type="component" value="Chromosome 1"/>
</dbReference>
<keyword evidence="4 6" id="KW-1133">Transmembrane helix</keyword>
<accession>A0A0D9UVU0</accession>
<dbReference type="InterPro" id="IPR004932">
    <property type="entry name" value="Rer1"/>
</dbReference>
<feature type="transmembrane region" description="Helical" evidence="6">
    <location>
        <begin position="12"/>
        <end position="28"/>
    </location>
</feature>
<dbReference type="GO" id="GO:0006890">
    <property type="term" value="P:retrograde vesicle-mediated transport, Golgi to endoplasmic reticulum"/>
    <property type="evidence" value="ECO:0007669"/>
    <property type="project" value="TreeGrafter"/>
</dbReference>
<reference evidence="7 8" key="1">
    <citation type="submission" date="2012-08" db="EMBL/GenBank/DDBJ databases">
        <title>Oryza genome evolution.</title>
        <authorList>
            <person name="Wing R.A."/>
        </authorList>
    </citation>
    <scope>NUCLEOTIDE SEQUENCE</scope>
</reference>
<organism evidence="7 8">
    <name type="scientific">Leersia perrieri</name>
    <dbReference type="NCBI Taxonomy" id="77586"/>
    <lineage>
        <taxon>Eukaryota</taxon>
        <taxon>Viridiplantae</taxon>
        <taxon>Streptophyta</taxon>
        <taxon>Embryophyta</taxon>
        <taxon>Tracheophyta</taxon>
        <taxon>Spermatophyta</taxon>
        <taxon>Magnoliopsida</taxon>
        <taxon>Liliopsida</taxon>
        <taxon>Poales</taxon>
        <taxon>Poaceae</taxon>
        <taxon>BOP clade</taxon>
        <taxon>Oryzoideae</taxon>
        <taxon>Oryzeae</taxon>
        <taxon>Oryzinae</taxon>
        <taxon>Leersia</taxon>
    </lineage>
</organism>
<dbReference type="EnsemblPlants" id="LPERR01G00350.1">
    <property type="protein sequence ID" value="LPERR01G00350.1"/>
    <property type="gene ID" value="LPERR01G00350"/>
</dbReference>
<dbReference type="PANTHER" id="PTHR10743:SF0">
    <property type="entry name" value="PROTEIN RER1"/>
    <property type="match status" value="1"/>
</dbReference>
<dbReference type="AlphaFoldDB" id="A0A0D9UVU0"/>
<reference evidence="8" key="2">
    <citation type="submission" date="2013-12" db="EMBL/GenBank/DDBJ databases">
        <authorList>
            <person name="Yu Y."/>
            <person name="Lee S."/>
            <person name="de Baynast K."/>
            <person name="Wissotski M."/>
            <person name="Liu L."/>
            <person name="Talag J."/>
            <person name="Goicoechea J."/>
            <person name="Angelova A."/>
            <person name="Jetty R."/>
            <person name="Kudrna D."/>
            <person name="Golser W."/>
            <person name="Rivera L."/>
            <person name="Zhang J."/>
            <person name="Wing R."/>
        </authorList>
    </citation>
    <scope>NUCLEOTIDE SEQUENCE</scope>
</reference>
<evidence type="ECO:0000256" key="6">
    <source>
        <dbReference type="SAM" id="Phobius"/>
    </source>
</evidence>
<proteinExistence type="inferred from homology"/>